<dbReference type="AlphaFoldDB" id="A0A8J3R8R2"/>
<gene>
    <name evidence="2" type="ORF">Mth01_17270</name>
</gene>
<sequence length="156" mass="17352">MTRRRLPHARLLEEPVRLPPGHPDSYTTHPDATDDLLADWHDRLWPQEEWIDVEACPHLALDPHPTYGHARAALRQARHGGLLRGAFLRVRRCPCGAWHVRPLILRTGRPAIRPGSLVFAVVWLAALVTIMSVASTSPAVQDRPAAVHPSPVIEGP</sequence>
<evidence type="ECO:0000256" key="1">
    <source>
        <dbReference type="SAM" id="Phobius"/>
    </source>
</evidence>
<keyword evidence="1" id="KW-0472">Membrane</keyword>
<keyword evidence="1" id="KW-1133">Transmembrane helix</keyword>
<name>A0A8J3R8R2_9ACTN</name>
<feature type="transmembrane region" description="Helical" evidence="1">
    <location>
        <begin position="116"/>
        <end position="134"/>
    </location>
</feature>
<proteinExistence type="predicted"/>
<protein>
    <submittedName>
        <fullName evidence="2">Uncharacterized protein</fullName>
    </submittedName>
</protein>
<evidence type="ECO:0000313" key="3">
    <source>
        <dbReference type="Proteomes" id="UP000610966"/>
    </source>
</evidence>
<dbReference type="RefSeq" id="WP_204014121.1">
    <property type="nucleotide sequence ID" value="NZ_BOOG01000015.1"/>
</dbReference>
<organism evidence="2 3">
    <name type="scientific">Sphaerimonospora thailandensis</name>
    <dbReference type="NCBI Taxonomy" id="795644"/>
    <lineage>
        <taxon>Bacteria</taxon>
        <taxon>Bacillati</taxon>
        <taxon>Actinomycetota</taxon>
        <taxon>Actinomycetes</taxon>
        <taxon>Streptosporangiales</taxon>
        <taxon>Streptosporangiaceae</taxon>
        <taxon>Sphaerimonospora</taxon>
    </lineage>
</organism>
<reference evidence="2" key="1">
    <citation type="submission" date="2021-01" db="EMBL/GenBank/DDBJ databases">
        <title>Whole genome shotgun sequence of Sphaerimonospora thailandensis NBRC 107569.</title>
        <authorList>
            <person name="Komaki H."/>
            <person name="Tamura T."/>
        </authorList>
    </citation>
    <scope>NUCLEOTIDE SEQUENCE</scope>
    <source>
        <strain evidence="2">NBRC 107569</strain>
    </source>
</reference>
<keyword evidence="1" id="KW-0812">Transmembrane</keyword>
<accession>A0A8J3R8R2</accession>
<evidence type="ECO:0000313" key="2">
    <source>
        <dbReference type="EMBL" id="GIH69474.1"/>
    </source>
</evidence>
<dbReference type="EMBL" id="BOOG01000015">
    <property type="protein sequence ID" value="GIH69474.1"/>
    <property type="molecule type" value="Genomic_DNA"/>
</dbReference>
<dbReference type="Proteomes" id="UP000610966">
    <property type="component" value="Unassembled WGS sequence"/>
</dbReference>
<keyword evidence="3" id="KW-1185">Reference proteome</keyword>
<comment type="caution">
    <text evidence="2">The sequence shown here is derived from an EMBL/GenBank/DDBJ whole genome shotgun (WGS) entry which is preliminary data.</text>
</comment>